<dbReference type="Proteomes" id="UP000479773">
    <property type="component" value="Unassembled WGS sequence"/>
</dbReference>
<evidence type="ECO:0000313" key="1">
    <source>
        <dbReference type="EMBL" id="KAA4753940.1"/>
    </source>
</evidence>
<dbReference type="EMBL" id="VWEQ01000005">
    <property type="protein sequence ID" value="KAA4753940.1"/>
    <property type="molecule type" value="Genomic_DNA"/>
</dbReference>
<gene>
    <name evidence="1" type="ORF">F3B44_07105</name>
</gene>
<accession>A0A5M5PWZ7</accession>
<sequence>MQSGGAMGVNLLLTVFILCLSGRDTNLACRALYLGYRDVKPAVEDCILSLTVLTGKPGKNGQGVNGVLCVCLTGSRQVYMISVGKISAQTILHPMSETD</sequence>
<organism evidence="1 2">
    <name type="scientific">Bacteroides fragilis</name>
    <dbReference type="NCBI Taxonomy" id="817"/>
    <lineage>
        <taxon>Bacteria</taxon>
        <taxon>Pseudomonadati</taxon>
        <taxon>Bacteroidota</taxon>
        <taxon>Bacteroidia</taxon>
        <taxon>Bacteroidales</taxon>
        <taxon>Bacteroidaceae</taxon>
        <taxon>Bacteroides</taxon>
    </lineage>
</organism>
<name>A0A5M5PWZ7_BACFG</name>
<reference evidence="1 2" key="1">
    <citation type="journal article" date="2019" name="Nat. Med.">
        <title>A library of human gut bacterial isolates paired with longitudinal multiomics data enables mechanistic microbiome research.</title>
        <authorList>
            <person name="Poyet M."/>
            <person name="Groussin M."/>
            <person name="Gibbons S.M."/>
            <person name="Avila-Pacheco J."/>
            <person name="Jiang X."/>
            <person name="Kearney S.M."/>
            <person name="Perrotta A.R."/>
            <person name="Berdy B."/>
            <person name="Zhao S."/>
            <person name="Lieberman T.D."/>
            <person name="Swanson P.K."/>
            <person name="Smith M."/>
            <person name="Roesemann S."/>
            <person name="Alexander J.E."/>
            <person name="Rich S.A."/>
            <person name="Livny J."/>
            <person name="Vlamakis H."/>
            <person name="Clish C."/>
            <person name="Bullock K."/>
            <person name="Deik A."/>
            <person name="Scott J."/>
            <person name="Pierce K.A."/>
            <person name="Xavier R.J."/>
            <person name="Alm E.J."/>
        </authorList>
    </citation>
    <scope>NUCLEOTIDE SEQUENCE [LARGE SCALE GENOMIC DNA]</scope>
    <source>
        <strain evidence="1 2">BIOML-A106</strain>
    </source>
</reference>
<proteinExistence type="predicted"/>
<evidence type="ECO:0000313" key="2">
    <source>
        <dbReference type="Proteomes" id="UP000479773"/>
    </source>
</evidence>
<dbReference type="AlphaFoldDB" id="A0A5M5PWZ7"/>
<protein>
    <submittedName>
        <fullName evidence="1">Uncharacterized protein</fullName>
    </submittedName>
</protein>
<comment type="caution">
    <text evidence="1">The sequence shown here is derived from an EMBL/GenBank/DDBJ whole genome shotgun (WGS) entry which is preliminary data.</text>
</comment>